<dbReference type="EMBL" id="PDUG01000001">
    <property type="protein sequence ID" value="PIC52965.1"/>
    <property type="molecule type" value="Genomic_DNA"/>
</dbReference>
<feature type="compositionally biased region" description="Basic and acidic residues" evidence="1">
    <location>
        <begin position="1"/>
        <end position="16"/>
    </location>
</feature>
<reference evidence="3" key="1">
    <citation type="submission" date="2017-10" db="EMBL/GenBank/DDBJ databases">
        <title>Rapid genome shrinkage in a self-fertile nematode reveals novel sperm competition proteins.</title>
        <authorList>
            <person name="Yin D."/>
            <person name="Schwarz E.M."/>
            <person name="Thomas C.G."/>
            <person name="Felde R.L."/>
            <person name="Korf I.F."/>
            <person name="Cutter A.D."/>
            <person name="Schartner C.M."/>
            <person name="Ralston E.J."/>
            <person name="Meyer B.J."/>
            <person name="Haag E.S."/>
        </authorList>
    </citation>
    <scope>NUCLEOTIDE SEQUENCE [LARGE SCALE GENOMIC DNA]</scope>
    <source>
        <strain evidence="3">JU1422</strain>
    </source>
</reference>
<evidence type="ECO:0000313" key="2">
    <source>
        <dbReference type="EMBL" id="PIC52965.1"/>
    </source>
</evidence>
<sequence>MDTLRKAWDSAAEHSQKVQMTRQNKKNEGAKGSGIQVGDLVMRKNVASKKGLSRKLLPLWIGDFQVTQVTGTEDLIQDRKKPDKKPERVHLDHLKKFVTPTGEAATDASDIDEDQGTSSVVHSKTSRQKKDVITDKEQTDDSHLSIHIEISIFQLSTCAKSVDQH</sequence>
<evidence type="ECO:0000313" key="3">
    <source>
        <dbReference type="Proteomes" id="UP000230233"/>
    </source>
</evidence>
<organism evidence="2 3">
    <name type="scientific">Caenorhabditis nigoni</name>
    <dbReference type="NCBI Taxonomy" id="1611254"/>
    <lineage>
        <taxon>Eukaryota</taxon>
        <taxon>Metazoa</taxon>
        <taxon>Ecdysozoa</taxon>
        <taxon>Nematoda</taxon>
        <taxon>Chromadorea</taxon>
        <taxon>Rhabditida</taxon>
        <taxon>Rhabditina</taxon>
        <taxon>Rhabditomorpha</taxon>
        <taxon>Rhabditoidea</taxon>
        <taxon>Rhabditidae</taxon>
        <taxon>Peloderinae</taxon>
        <taxon>Caenorhabditis</taxon>
    </lineage>
</organism>
<accession>A0A2G5VMB6</accession>
<dbReference type="AlphaFoldDB" id="A0A2G5VMB6"/>
<gene>
    <name evidence="2" type="primary">Cnig_chr_I.g2858</name>
    <name evidence="2" type="ORF">B9Z55_002858</name>
</gene>
<feature type="region of interest" description="Disordered" evidence="1">
    <location>
        <begin position="1"/>
        <end position="33"/>
    </location>
</feature>
<comment type="caution">
    <text evidence="2">The sequence shown here is derived from an EMBL/GenBank/DDBJ whole genome shotgun (WGS) entry which is preliminary data.</text>
</comment>
<proteinExistence type="predicted"/>
<evidence type="ECO:0000256" key="1">
    <source>
        <dbReference type="SAM" id="MobiDB-lite"/>
    </source>
</evidence>
<name>A0A2G5VMB6_9PELO</name>
<protein>
    <submittedName>
        <fullName evidence="2">Uncharacterized protein</fullName>
    </submittedName>
</protein>
<dbReference type="STRING" id="1611254.A0A2G5VMB6"/>
<dbReference type="Proteomes" id="UP000230233">
    <property type="component" value="Chromosome I"/>
</dbReference>
<keyword evidence="3" id="KW-1185">Reference proteome</keyword>
<dbReference type="OrthoDB" id="115435at2759"/>
<feature type="region of interest" description="Disordered" evidence="1">
    <location>
        <begin position="97"/>
        <end position="138"/>
    </location>
</feature>
<feature type="compositionally biased region" description="Basic and acidic residues" evidence="1">
    <location>
        <begin position="128"/>
        <end position="138"/>
    </location>
</feature>